<keyword evidence="3" id="KW-1185">Reference proteome</keyword>
<feature type="transmembrane region" description="Helical" evidence="1">
    <location>
        <begin position="25"/>
        <end position="45"/>
    </location>
</feature>
<dbReference type="InterPro" id="IPR058293">
    <property type="entry name" value="DUF7987"/>
</dbReference>
<evidence type="ECO:0000313" key="3">
    <source>
        <dbReference type="Proteomes" id="UP000199126"/>
    </source>
</evidence>
<protein>
    <submittedName>
        <fullName evidence="2">Uncharacterized protein</fullName>
    </submittedName>
</protein>
<organism evidence="2 3">
    <name type="scientific">Halogranum amylolyticum</name>
    <dbReference type="NCBI Taxonomy" id="660520"/>
    <lineage>
        <taxon>Archaea</taxon>
        <taxon>Methanobacteriati</taxon>
        <taxon>Methanobacteriota</taxon>
        <taxon>Stenosarchaea group</taxon>
        <taxon>Halobacteria</taxon>
        <taxon>Halobacteriales</taxon>
        <taxon>Haloferacaceae</taxon>
    </lineage>
</organism>
<proteinExistence type="predicted"/>
<accession>A0A1H8VDS4</accession>
<keyword evidence="1" id="KW-0472">Membrane</keyword>
<keyword evidence="1" id="KW-1133">Transmembrane helix</keyword>
<dbReference type="RefSeq" id="WP_170864881.1">
    <property type="nucleotide sequence ID" value="NZ_FODV01000016.1"/>
</dbReference>
<name>A0A1H8VDS4_9EURY</name>
<dbReference type="Proteomes" id="UP000199126">
    <property type="component" value="Unassembled WGS sequence"/>
</dbReference>
<dbReference type="AlphaFoldDB" id="A0A1H8VDS4"/>
<gene>
    <name evidence="2" type="ORF">SAMN04487948_1163</name>
</gene>
<keyword evidence="1" id="KW-0812">Transmembrane</keyword>
<reference evidence="3" key="1">
    <citation type="submission" date="2016-10" db="EMBL/GenBank/DDBJ databases">
        <authorList>
            <person name="Varghese N."/>
            <person name="Submissions S."/>
        </authorList>
    </citation>
    <scope>NUCLEOTIDE SEQUENCE [LARGE SCALE GENOMIC DNA]</scope>
    <source>
        <strain evidence="3">CGMCC 1.10121</strain>
    </source>
</reference>
<evidence type="ECO:0000256" key="1">
    <source>
        <dbReference type="SAM" id="Phobius"/>
    </source>
</evidence>
<evidence type="ECO:0000313" key="2">
    <source>
        <dbReference type="EMBL" id="SEP13565.1"/>
    </source>
</evidence>
<dbReference type="EMBL" id="FODV01000016">
    <property type="protein sequence ID" value="SEP13565.1"/>
    <property type="molecule type" value="Genomic_DNA"/>
</dbReference>
<dbReference type="Pfam" id="PF25949">
    <property type="entry name" value="DUF7987"/>
    <property type="match status" value="1"/>
</dbReference>
<sequence length="54" mass="5741">MVNIIYITAPLALVLLYGLSTFTAFPFWAIMAAVIVVGLVIPIAVNEMGSANET</sequence>